<dbReference type="Gene3D" id="1.10.8.710">
    <property type="match status" value="1"/>
</dbReference>
<dbReference type="GO" id="GO:0045505">
    <property type="term" value="F:dynein intermediate chain binding"/>
    <property type="evidence" value="ECO:0007669"/>
    <property type="project" value="InterPro"/>
</dbReference>
<reference evidence="17" key="1">
    <citation type="submission" date="2023-08" db="EMBL/GenBank/DDBJ databases">
        <authorList>
            <person name="Alioto T."/>
            <person name="Alioto T."/>
            <person name="Gomez Garrido J."/>
        </authorList>
    </citation>
    <scope>NUCLEOTIDE SEQUENCE</scope>
</reference>
<dbReference type="FunFam" id="1.10.8.710:FF:000002">
    <property type="entry name" value="dynein heavy chain 17, axonemal"/>
    <property type="match status" value="1"/>
</dbReference>
<dbReference type="GO" id="GO:0005524">
    <property type="term" value="F:ATP binding"/>
    <property type="evidence" value="ECO:0007669"/>
    <property type="project" value="UniProtKB-KW"/>
</dbReference>
<dbReference type="GO" id="GO:0005930">
    <property type="term" value="C:axoneme"/>
    <property type="evidence" value="ECO:0007669"/>
    <property type="project" value="UniProtKB-SubCell"/>
</dbReference>
<dbReference type="InterPro" id="IPR035699">
    <property type="entry name" value="AAA_6"/>
</dbReference>
<gene>
    <name evidence="17" type="ORF">OCTVUL_1B029227</name>
</gene>
<dbReference type="GO" id="GO:0007018">
    <property type="term" value="P:microtubule-based movement"/>
    <property type="evidence" value="ECO:0007669"/>
    <property type="project" value="InterPro"/>
</dbReference>
<dbReference type="InterPro" id="IPR013594">
    <property type="entry name" value="Dynein_heavy_tail"/>
</dbReference>
<dbReference type="InterPro" id="IPR000571">
    <property type="entry name" value="Znf_CCCH"/>
</dbReference>
<keyword evidence="12" id="KW-0206">Cytoskeleton</keyword>
<dbReference type="Proteomes" id="UP001162480">
    <property type="component" value="Chromosome 1"/>
</dbReference>
<dbReference type="EMBL" id="OX597814">
    <property type="protein sequence ID" value="CAI9715300.1"/>
    <property type="molecule type" value="Genomic_DNA"/>
</dbReference>
<dbReference type="InterPro" id="IPR026983">
    <property type="entry name" value="DHC"/>
</dbReference>
<sequence length="1860" mass="216016">MVRKWRKQQDDLSQVKKTKKSFRGNKARWPQLENKLEQRVVEQRAAGRSKLLETFTEFNKLEKIVIGGLNGKSLTKQVEDIFTEFKNEYKVFQDKNYDTSDWNDQEFMDDYNAFRKKISEFDHRLATIICRAFDECGELDAYFKIIEMMINLLERPLIKNLFDCKYKSITEYMNKELDTLDIMYKEQMKYHNGKQGIILPKFMPKVSGSLKWAEQMKTRITYFIAKFKSLHHNCVENEEAKVIYERYENMISRLTAFEKQCFEKWANNVDKICEFNLEQPLITRDYTNKLVAVNFDLELTAVLKEVKYMEIRGISNIPDSSNELYARRDDFYRYVTNLDQTVFWYDDIRTSALTVEFPLIVNQLGVIDEQLHQAEKQMNWNSEDPHETTDPLFEVKLELNIPEMQFSPSLNIQNPDGFWDLVEGLMDDIYSQASGIQRLAKHSNVHNYEPDLEINDEIATMRETVMARVDSVINQAMEYSNTFEKYSYLWKRDRNEFMQQFLLYGEVLIAQATKTVIEQDAPKKPPTLQHFKEQIDTFELVYEEAKGIKKIMIFDNWFRVDIRPFKYGLLNIIKKWSFMFKQYLIDHVINSLNELEEFIKIADEGLGKTVEEGDYDQLVAVMEQLNAVHKRQDDTDMMFEPLKETIELLKTYDQEMPENVHQQIEKLPDKWNNTKKTAITVKQYVAPLQAAEVNNVRKKTAIFDAKQIKYRESFCTLEPFYYKCENAYDILDTTHVEIYTMEKEMESLQISAALFEVNIPDFKQLKQCRRDLRLLKHLWDYIEIVCSSIAEWKCTLWVDINVDHMDLACKIFAKDIRMMDKELRTWDVYLGVESNVKNVITSLRAIGDLQSPAIRDRHWQQLMAATKVNIKMDETTTLADLMSLNLHNYEDEVKNIVDKAGKETTMEKFLKDINETWAVQEFEHVKHSRTGLTLLHTSEELIEILEENQAWVNVGGGMVGHIPVENGVRQGDIRVPTLYFAAAFTHAFAKAQLQNMLTSKYIDFFQTEVSNWQKKLSNTDQIIHIWMEVQRTWSHLESIFTESEDIRRQLPEDCERFDRINVDFKQMVSEVEVTKNVIQAIDQPNLYQRLESIQKELVKCEKALAEYLETKRLAFPRFYFVSSSDLLDILSTGNDPLAVCVHLVKLFDSLAKLEFEPNTKLAKTMFSKDGEKIELSKLCDCSGQVEIWLNNVLDHMRNTVRFQMTIAVAEYEEKPRESWIFDFPAQVALCGTQIWWTSDVNMAFVRLEEGYENAMKDYFKKQVNQLNALINMLVGDLSKGDRQKIMTICTIDVHARDVVAKLISAKIDSAQAFTWLSQLRHRWDEKEKDCFANICDAQFQCYITLTQSLHLIMSGAPAGPAGTGKTETTKDLGRALGIMVYVFNCSEQMDYKSVGNIYKGLAQSGAWGCFDEFNRISVEVLSVVAVQVKTIQDAIKDKKKEFNFMGEKIKITHSVGIFITMNPGYAGRTELPENLKALFRPCAMVVPDFELICEIMLVAEGFLDARLLARKFITLYSLCKELLSKQDHYDWGLRAIKSVLVVAGSLKRNDRTRPEDQVLMRALRDFNIPKIVTDDYPVFMGLISDLFPSLDVPRKRNIEFEKNIKQAILDQKLQPEESFVLKESGAIYKNIFTNCKFTMLKKAAAFLNDGVQVELTKSNLTNWIITRIENFLPETCKMCDKQYCITFGQKPALACFICGQGIHEACYLKKINNHTIPDILGLHWLCGYCSPRATITNELRTLPQTGHSKQTLIGETDMANKSCHTQAIQVPLVNDKNEDNDMQTPTKQETGDPAEKDQTSHKKKQIQSKHSNEERPVCIHYRSNKCKHGPSGKGCTYSHPKPCKPYINFGTDRKKGCQNG</sequence>
<keyword evidence="7" id="KW-0067">ATP-binding</keyword>
<keyword evidence="4" id="KW-0493">Microtubule</keyword>
<evidence type="ECO:0000313" key="17">
    <source>
        <dbReference type="EMBL" id="CAI9715300.1"/>
    </source>
</evidence>
<feature type="zinc finger region" description="C3H1-type" evidence="14">
    <location>
        <begin position="1812"/>
        <end position="1842"/>
    </location>
</feature>
<dbReference type="PANTHER" id="PTHR45703:SF8">
    <property type="entry name" value="DYNEINS HEAVY CHAIN"/>
    <property type="match status" value="1"/>
</dbReference>
<dbReference type="PANTHER" id="PTHR45703">
    <property type="entry name" value="DYNEIN HEAVY CHAIN"/>
    <property type="match status" value="1"/>
</dbReference>
<dbReference type="Gene3D" id="1.20.58.1120">
    <property type="match status" value="1"/>
</dbReference>
<dbReference type="FunFam" id="3.40.50.300:FF:000219">
    <property type="entry name" value="Dynein axonemal heavy chain 17"/>
    <property type="match status" value="1"/>
</dbReference>
<keyword evidence="10" id="KW-0969">Cilium</keyword>
<dbReference type="FunFam" id="1.10.287.2620:FF:000004">
    <property type="entry name" value="Dynein axonemal heavy chain 17"/>
    <property type="match status" value="1"/>
</dbReference>
<dbReference type="Gene3D" id="3.40.50.300">
    <property type="entry name" value="P-loop containing nucleotide triphosphate hydrolases"/>
    <property type="match status" value="1"/>
</dbReference>
<keyword evidence="11" id="KW-0505">Motor protein</keyword>
<evidence type="ECO:0000256" key="11">
    <source>
        <dbReference type="ARBA" id="ARBA00023175"/>
    </source>
</evidence>
<feature type="domain" description="C3H1-type" evidence="16">
    <location>
        <begin position="1812"/>
        <end position="1842"/>
    </location>
</feature>
<dbReference type="InterPro" id="IPR042222">
    <property type="entry name" value="Dynein_2_N"/>
</dbReference>
<evidence type="ECO:0000256" key="8">
    <source>
        <dbReference type="ARBA" id="ARBA00023017"/>
    </source>
</evidence>
<dbReference type="GO" id="GO:0008270">
    <property type="term" value="F:zinc ion binding"/>
    <property type="evidence" value="ECO:0007669"/>
    <property type="project" value="UniProtKB-KW"/>
</dbReference>
<feature type="region of interest" description="Disordered" evidence="15">
    <location>
        <begin position="1774"/>
        <end position="1816"/>
    </location>
</feature>
<keyword evidence="6" id="KW-0547">Nucleotide-binding</keyword>
<dbReference type="InterPro" id="IPR042228">
    <property type="entry name" value="Dynein_linker_3"/>
</dbReference>
<keyword evidence="14" id="KW-0862">Zinc</keyword>
<dbReference type="Gene3D" id="1.20.140.100">
    <property type="entry name" value="Dynein heavy chain, N-terminal domain 2"/>
    <property type="match status" value="1"/>
</dbReference>
<dbReference type="InterPro" id="IPR043157">
    <property type="entry name" value="Dynein_AAA1S"/>
</dbReference>
<feature type="compositionally biased region" description="Basic and acidic residues" evidence="15">
    <location>
        <begin position="1789"/>
        <end position="1800"/>
    </location>
</feature>
<protein>
    <submittedName>
        <fullName evidence="17">Dynein beta chain, ciliary-like</fullName>
    </submittedName>
</protein>
<keyword evidence="18" id="KW-1185">Reference proteome</keyword>
<evidence type="ECO:0000256" key="1">
    <source>
        <dbReference type="ARBA" id="ARBA00004430"/>
    </source>
</evidence>
<keyword evidence="14" id="KW-0863">Zinc-finger</keyword>
<keyword evidence="3" id="KW-0963">Cytoplasm</keyword>
<evidence type="ECO:0000313" key="18">
    <source>
        <dbReference type="Proteomes" id="UP001162480"/>
    </source>
</evidence>
<dbReference type="Pfam" id="PF12774">
    <property type="entry name" value="AAA_6"/>
    <property type="match status" value="1"/>
</dbReference>
<keyword evidence="5" id="KW-0677">Repeat</keyword>
<accession>A0AA36AFQ3</accession>
<dbReference type="PROSITE" id="PS50103">
    <property type="entry name" value="ZF_C3H1"/>
    <property type="match status" value="1"/>
</dbReference>
<evidence type="ECO:0000256" key="7">
    <source>
        <dbReference type="ARBA" id="ARBA00022840"/>
    </source>
</evidence>
<evidence type="ECO:0000256" key="2">
    <source>
        <dbReference type="ARBA" id="ARBA00008887"/>
    </source>
</evidence>
<evidence type="ECO:0000256" key="15">
    <source>
        <dbReference type="SAM" id="MobiDB-lite"/>
    </source>
</evidence>
<dbReference type="FunFam" id="1.20.58.1120:FF:000002">
    <property type="entry name" value="Dynein heavy chain 9, axonemal"/>
    <property type="match status" value="1"/>
</dbReference>
<dbReference type="GO" id="GO:0005874">
    <property type="term" value="C:microtubule"/>
    <property type="evidence" value="ECO:0007669"/>
    <property type="project" value="UniProtKB-KW"/>
</dbReference>
<dbReference type="InterPro" id="IPR027417">
    <property type="entry name" value="P-loop_NTPase"/>
</dbReference>
<keyword evidence="9" id="KW-0175">Coiled coil</keyword>
<evidence type="ECO:0000256" key="10">
    <source>
        <dbReference type="ARBA" id="ARBA00023069"/>
    </source>
</evidence>
<comment type="subcellular location">
    <subcellularLocation>
        <location evidence="1">Cytoplasm</location>
        <location evidence="1">Cytoskeleton</location>
        <location evidence="1">Cilium axoneme</location>
    </subcellularLocation>
</comment>
<keyword evidence="13" id="KW-0966">Cell projection</keyword>
<dbReference type="InterPro" id="IPR013602">
    <property type="entry name" value="Dynein_heavy_linker"/>
</dbReference>
<keyword evidence="14" id="KW-0479">Metal-binding</keyword>
<evidence type="ECO:0000259" key="16">
    <source>
        <dbReference type="PROSITE" id="PS50103"/>
    </source>
</evidence>
<evidence type="ECO:0000256" key="13">
    <source>
        <dbReference type="ARBA" id="ARBA00023273"/>
    </source>
</evidence>
<evidence type="ECO:0000256" key="6">
    <source>
        <dbReference type="ARBA" id="ARBA00022741"/>
    </source>
</evidence>
<dbReference type="FunFam" id="1.20.140.100:FF:000001">
    <property type="entry name" value="dynein heavy chain 17, axonemal"/>
    <property type="match status" value="1"/>
</dbReference>
<name>A0AA36AFQ3_OCTVU</name>
<dbReference type="Gene3D" id="3.20.180.20">
    <property type="entry name" value="Dynein heavy chain, N-terminal domain 2"/>
    <property type="match status" value="1"/>
</dbReference>
<evidence type="ECO:0000256" key="12">
    <source>
        <dbReference type="ARBA" id="ARBA00023212"/>
    </source>
</evidence>
<proteinExistence type="inferred from homology"/>
<dbReference type="SUPFAM" id="SSF52540">
    <property type="entry name" value="P-loop containing nucleoside triphosphate hydrolases"/>
    <property type="match status" value="1"/>
</dbReference>
<feature type="region of interest" description="Disordered" evidence="15">
    <location>
        <begin position="1823"/>
        <end position="1842"/>
    </location>
</feature>
<evidence type="ECO:0000256" key="3">
    <source>
        <dbReference type="ARBA" id="ARBA00022490"/>
    </source>
</evidence>
<dbReference type="GO" id="GO:0051959">
    <property type="term" value="F:dynein light intermediate chain binding"/>
    <property type="evidence" value="ECO:0007669"/>
    <property type="project" value="InterPro"/>
</dbReference>
<dbReference type="Pfam" id="PF08385">
    <property type="entry name" value="DHC_N1"/>
    <property type="match status" value="1"/>
</dbReference>
<dbReference type="FunFam" id="3.20.180.20:FF:000001">
    <property type="entry name" value="Dynein axonemal heavy chain 5"/>
    <property type="match status" value="1"/>
</dbReference>
<dbReference type="GO" id="GO:0030286">
    <property type="term" value="C:dynein complex"/>
    <property type="evidence" value="ECO:0007669"/>
    <property type="project" value="UniProtKB-KW"/>
</dbReference>
<evidence type="ECO:0000256" key="5">
    <source>
        <dbReference type="ARBA" id="ARBA00022737"/>
    </source>
</evidence>
<dbReference type="Gene3D" id="1.10.287.2620">
    <property type="match status" value="1"/>
</dbReference>
<dbReference type="Pfam" id="PF08393">
    <property type="entry name" value="DHC_N2"/>
    <property type="match status" value="2"/>
</dbReference>
<comment type="similarity">
    <text evidence="2">Belongs to the dynein heavy chain family.</text>
</comment>
<evidence type="ECO:0000256" key="4">
    <source>
        <dbReference type="ARBA" id="ARBA00022701"/>
    </source>
</evidence>
<evidence type="ECO:0000256" key="9">
    <source>
        <dbReference type="ARBA" id="ARBA00023054"/>
    </source>
</evidence>
<organism evidence="17 18">
    <name type="scientific">Octopus vulgaris</name>
    <name type="common">Common octopus</name>
    <dbReference type="NCBI Taxonomy" id="6645"/>
    <lineage>
        <taxon>Eukaryota</taxon>
        <taxon>Metazoa</taxon>
        <taxon>Spiralia</taxon>
        <taxon>Lophotrochozoa</taxon>
        <taxon>Mollusca</taxon>
        <taxon>Cephalopoda</taxon>
        <taxon>Coleoidea</taxon>
        <taxon>Octopodiformes</taxon>
        <taxon>Octopoda</taxon>
        <taxon>Incirrata</taxon>
        <taxon>Octopodidae</taxon>
        <taxon>Octopus</taxon>
    </lineage>
</organism>
<keyword evidence="8" id="KW-0243">Dynein</keyword>
<evidence type="ECO:0000256" key="14">
    <source>
        <dbReference type="PROSITE-ProRule" id="PRU00723"/>
    </source>
</evidence>